<protein>
    <recommendedName>
        <fullName evidence="1">BRCA2 OB1 domain-containing protein</fullName>
    </recommendedName>
</protein>
<organism evidence="2 3">
    <name type="scientific">Dendrothele bispora (strain CBS 962.96)</name>
    <dbReference type="NCBI Taxonomy" id="1314807"/>
    <lineage>
        <taxon>Eukaryota</taxon>
        <taxon>Fungi</taxon>
        <taxon>Dikarya</taxon>
        <taxon>Basidiomycota</taxon>
        <taxon>Agaricomycotina</taxon>
        <taxon>Agaricomycetes</taxon>
        <taxon>Agaricomycetidae</taxon>
        <taxon>Agaricales</taxon>
        <taxon>Agaricales incertae sedis</taxon>
        <taxon>Dendrothele</taxon>
    </lineage>
</organism>
<dbReference type="Proteomes" id="UP000297245">
    <property type="component" value="Unassembled WGS sequence"/>
</dbReference>
<dbReference type="CDD" id="cd04493">
    <property type="entry name" value="BRCA2DBD_OB1"/>
    <property type="match status" value="1"/>
</dbReference>
<evidence type="ECO:0000313" key="2">
    <source>
        <dbReference type="EMBL" id="THV07479.1"/>
    </source>
</evidence>
<dbReference type="InterPro" id="IPR012340">
    <property type="entry name" value="NA-bd_OB-fold"/>
</dbReference>
<dbReference type="SUPFAM" id="SSF81872">
    <property type="entry name" value="BRCA2 helical domain"/>
    <property type="match status" value="1"/>
</dbReference>
<dbReference type="InterPro" id="IPR036315">
    <property type="entry name" value="BRCA2_hlx_sf"/>
</dbReference>
<dbReference type="SUPFAM" id="SSF50249">
    <property type="entry name" value="Nucleic acid-binding proteins"/>
    <property type="match status" value="2"/>
</dbReference>
<gene>
    <name evidence="2" type="ORF">K435DRAFT_643336</name>
</gene>
<dbReference type="InterPro" id="IPR015187">
    <property type="entry name" value="BRCA2_OB_1"/>
</dbReference>
<name>A0A4S8MXM8_DENBC</name>
<dbReference type="GO" id="GO:0000724">
    <property type="term" value="P:double-strand break repair via homologous recombination"/>
    <property type="evidence" value="ECO:0007669"/>
    <property type="project" value="InterPro"/>
</dbReference>
<accession>A0A4S8MXM8</accession>
<evidence type="ECO:0000259" key="1">
    <source>
        <dbReference type="Pfam" id="PF09103"/>
    </source>
</evidence>
<dbReference type="OrthoDB" id="21095at2759"/>
<proteinExistence type="predicted"/>
<dbReference type="GO" id="GO:0006355">
    <property type="term" value="P:regulation of DNA-templated transcription"/>
    <property type="evidence" value="ECO:0007669"/>
    <property type="project" value="TreeGrafter"/>
</dbReference>
<reference evidence="2 3" key="1">
    <citation type="journal article" date="2019" name="Nat. Ecol. Evol.">
        <title>Megaphylogeny resolves global patterns of mushroom evolution.</title>
        <authorList>
            <person name="Varga T."/>
            <person name="Krizsan K."/>
            <person name="Foldi C."/>
            <person name="Dima B."/>
            <person name="Sanchez-Garcia M."/>
            <person name="Sanchez-Ramirez S."/>
            <person name="Szollosi G.J."/>
            <person name="Szarkandi J.G."/>
            <person name="Papp V."/>
            <person name="Albert L."/>
            <person name="Andreopoulos W."/>
            <person name="Angelini C."/>
            <person name="Antonin V."/>
            <person name="Barry K.W."/>
            <person name="Bougher N.L."/>
            <person name="Buchanan P."/>
            <person name="Buyck B."/>
            <person name="Bense V."/>
            <person name="Catcheside P."/>
            <person name="Chovatia M."/>
            <person name="Cooper J."/>
            <person name="Damon W."/>
            <person name="Desjardin D."/>
            <person name="Finy P."/>
            <person name="Geml J."/>
            <person name="Haridas S."/>
            <person name="Hughes K."/>
            <person name="Justo A."/>
            <person name="Karasinski D."/>
            <person name="Kautmanova I."/>
            <person name="Kiss B."/>
            <person name="Kocsube S."/>
            <person name="Kotiranta H."/>
            <person name="LaButti K.M."/>
            <person name="Lechner B.E."/>
            <person name="Liimatainen K."/>
            <person name="Lipzen A."/>
            <person name="Lukacs Z."/>
            <person name="Mihaltcheva S."/>
            <person name="Morgado L.N."/>
            <person name="Niskanen T."/>
            <person name="Noordeloos M.E."/>
            <person name="Ohm R.A."/>
            <person name="Ortiz-Santana B."/>
            <person name="Ovrebo C."/>
            <person name="Racz N."/>
            <person name="Riley R."/>
            <person name="Savchenko A."/>
            <person name="Shiryaev A."/>
            <person name="Soop K."/>
            <person name="Spirin V."/>
            <person name="Szebenyi C."/>
            <person name="Tomsovsky M."/>
            <person name="Tulloss R.E."/>
            <person name="Uehling J."/>
            <person name="Grigoriev I.V."/>
            <person name="Vagvolgyi C."/>
            <person name="Papp T."/>
            <person name="Martin F.M."/>
            <person name="Miettinen O."/>
            <person name="Hibbett D.S."/>
            <person name="Nagy L.G."/>
        </authorList>
    </citation>
    <scope>NUCLEOTIDE SEQUENCE [LARGE SCALE GENOMIC DNA]</scope>
    <source>
        <strain evidence="2 3">CBS 962.96</strain>
    </source>
</reference>
<dbReference type="PANTHER" id="PTHR11289">
    <property type="entry name" value="BREAST CANCER TYPE 2 SUSCEPTIBILITY PROTEIN BRCA2"/>
    <property type="match status" value="1"/>
</dbReference>
<dbReference type="Gene3D" id="2.40.50.140">
    <property type="entry name" value="Nucleic acid-binding proteins"/>
    <property type="match status" value="3"/>
</dbReference>
<evidence type="ECO:0000313" key="3">
    <source>
        <dbReference type="Proteomes" id="UP000297245"/>
    </source>
</evidence>
<keyword evidence="3" id="KW-1185">Reference proteome</keyword>
<feature type="domain" description="BRCA2 OB1" evidence="1">
    <location>
        <begin position="83"/>
        <end position="198"/>
    </location>
</feature>
<dbReference type="PANTHER" id="PTHR11289:SF0">
    <property type="entry name" value="BREAST CANCER TYPE 2 SUSCEPTIBILITY PROTEIN"/>
    <property type="match status" value="1"/>
</dbReference>
<dbReference type="AlphaFoldDB" id="A0A4S8MXM8"/>
<sequence length="449" mass="51727">MFLARDSNLGPKDALNRLLRAGARLATQPWVDNHWTLILWKLAGLVFLDPEQEGTKQPRWSWEEVYRQLLYRYERELSGGVRPPLRRIVNQDTPASCPMILCVSDITWSRHGTEVELRPELEVTDGWYRLRAEIDLPLERAVRRGLIRVGRKLAIVGARLSCERKDGMEILEAYTSVKLGLSGNSTRLAPWHAKLGFQSSFGMVTMRSLTPDGGLVPVMDLVVQKVYPIAYLEIIIDEEGRRIQEGPRSEADEARCVDIWKQTREAEESRLRLEHEKKITRYLGYADRLEHRCGDRFATDEPPDNIESLYDELEEPEDAGRAISRTSLNEAGWLARYIRTRIERDGESARDEIEKELENICPPRNIRSFRVIVVQDARTERFPANRKAQLTIWDVLHVHLTESRSPGHFEVSNLVPSQKSAWMKHKPDSEIFLVSSKNSRWQKVAANVS</sequence>
<dbReference type="Pfam" id="PF09103">
    <property type="entry name" value="BRCA-2_OB1"/>
    <property type="match status" value="1"/>
</dbReference>
<dbReference type="EMBL" id="ML179037">
    <property type="protein sequence ID" value="THV07479.1"/>
    <property type="molecule type" value="Genomic_DNA"/>
</dbReference>
<dbReference type="InterPro" id="IPR015525">
    <property type="entry name" value="BRCA2"/>
</dbReference>